<protein>
    <recommendedName>
        <fullName evidence="5">Lipoprotein</fullName>
    </recommendedName>
</protein>
<dbReference type="EMBL" id="BBNU01000031">
    <property type="protein sequence ID" value="GAL82495.1"/>
    <property type="molecule type" value="Genomic_DNA"/>
</dbReference>
<dbReference type="Proteomes" id="UP000029643">
    <property type="component" value="Unassembled WGS sequence"/>
</dbReference>
<dbReference type="EMBL" id="BBNQ01000004">
    <property type="protein sequence ID" value="GAL61830.1"/>
    <property type="molecule type" value="Genomic_DNA"/>
</dbReference>
<proteinExistence type="predicted"/>
<comment type="caution">
    <text evidence="1">The sequence shown here is derived from an EMBL/GenBank/DDBJ whole genome shotgun (WGS) entry which is preliminary data.</text>
</comment>
<evidence type="ECO:0000313" key="2">
    <source>
        <dbReference type="EMBL" id="GAL82495.1"/>
    </source>
</evidence>
<organism evidence="1 4">
    <name type="scientific">Algibacter lectus</name>
    <dbReference type="NCBI Taxonomy" id="221126"/>
    <lineage>
        <taxon>Bacteria</taxon>
        <taxon>Pseudomonadati</taxon>
        <taxon>Bacteroidota</taxon>
        <taxon>Flavobacteriia</taxon>
        <taxon>Flavobacteriales</taxon>
        <taxon>Flavobacteriaceae</taxon>
        <taxon>Algibacter</taxon>
    </lineage>
</organism>
<gene>
    <name evidence="2" type="ORF">JCM19274_1784</name>
    <name evidence="1" type="ORF">JCM19300_576</name>
</gene>
<dbReference type="AlphaFoldDB" id="A0A090VAJ2"/>
<dbReference type="Proteomes" id="UP000029644">
    <property type="component" value="Unassembled WGS sequence"/>
</dbReference>
<accession>A0A090VAJ2</accession>
<dbReference type="RefSeq" id="WP_042501387.1">
    <property type="nucleotide sequence ID" value="NZ_BBNQ01000004.1"/>
</dbReference>
<reference evidence="3 4" key="1">
    <citation type="journal article" date="2014" name="Genome Announc.">
        <title>Draft Genome Sequences of Marine Flavobacterium Algibacter lectus Strains SS8 and NR4.</title>
        <authorList>
            <person name="Takatani N."/>
            <person name="Nakanishi M."/>
            <person name="Meirelles P."/>
            <person name="Mino S."/>
            <person name="Suda W."/>
            <person name="Oshima K."/>
            <person name="Hattori M."/>
            <person name="Ohkuma M."/>
            <person name="Hosokawa M."/>
            <person name="Miyashita K."/>
            <person name="Thompson F.L."/>
            <person name="Niwa A."/>
            <person name="Sawabe T."/>
            <person name="Sawabe T."/>
        </authorList>
    </citation>
    <scope>NUCLEOTIDE SEQUENCE [LARGE SCALE GENOMIC DNA]</scope>
    <source>
        <strain evidence="2">JCM 19274</strain>
        <strain evidence="1 4">JCM 19300</strain>
        <strain evidence="3">JCM19274</strain>
    </source>
</reference>
<name>A0A090VAJ2_9FLAO</name>
<dbReference type="PROSITE" id="PS51257">
    <property type="entry name" value="PROKAR_LIPOPROTEIN"/>
    <property type="match status" value="1"/>
</dbReference>
<sequence length="133" mass="15391">MKNSNHKKNYYLLILIAFIIFSCNSGKEKCIIEEIEKSTDDTAISIRKHEVTSFGSSFSYSTNSNDEAQEVKDVKISFSNEPLSAILEKLEYPYNKADLKKDPILNIDYYRENITKEKAIKDIISKLTETYQF</sequence>
<evidence type="ECO:0000313" key="4">
    <source>
        <dbReference type="Proteomes" id="UP000029644"/>
    </source>
</evidence>
<evidence type="ECO:0000313" key="1">
    <source>
        <dbReference type="EMBL" id="GAL61830.1"/>
    </source>
</evidence>
<evidence type="ECO:0000313" key="3">
    <source>
        <dbReference type="Proteomes" id="UP000029643"/>
    </source>
</evidence>
<evidence type="ECO:0008006" key="5">
    <source>
        <dbReference type="Google" id="ProtNLM"/>
    </source>
</evidence>